<protein>
    <submittedName>
        <fullName evidence="2">Shedu anti-phage system protein SduA domain-containing protein</fullName>
    </submittedName>
</protein>
<gene>
    <name evidence="2" type="ORF">ACEG17_09780</name>
</gene>
<proteinExistence type="predicted"/>
<dbReference type="RefSeq" id="WP_372583570.1">
    <property type="nucleotide sequence ID" value="NZ_JBGORW010000017.1"/>
</dbReference>
<evidence type="ECO:0000313" key="2">
    <source>
        <dbReference type="EMBL" id="MFA3800474.1"/>
    </source>
</evidence>
<evidence type="ECO:0000313" key="3">
    <source>
        <dbReference type="Proteomes" id="UP001571581"/>
    </source>
</evidence>
<keyword evidence="3" id="KW-1185">Reference proteome</keyword>
<dbReference type="InterPro" id="IPR025359">
    <property type="entry name" value="SduA_C"/>
</dbReference>
<comment type="caution">
    <text evidence="2">The sequence shown here is derived from an EMBL/GenBank/DDBJ whole genome shotgun (WGS) entry which is preliminary data.</text>
</comment>
<dbReference type="Pfam" id="PF14082">
    <property type="entry name" value="SduA_C"/>
    <property type="match status" value="1"/>
</dbReference>
<organism evidence="2 3">
    <name type="scientific">Leptotrichia hongkongensis</name>
    <dbReference type="NCBI Taxonomy" id="554406"/>
    <lineage>
        <taxon>Bacteria</taxon>
        <taxon>Fusobacteriati</taxon>
        <taxon>Fusobacteriota</taxon>
        <taxon>Fusobacteriia</taxon>
        <taxon>Fusobacteriales</taxon>
        <taxon>Leptotrichiaceae</taxon>
        <taxon>Leptotrichia</taxon>
    </lineage>
</organism>
<dbReference type="EMBL" id="JBGORW010000017">
    <property type="protein sequence ID" value="MFA3800474.1"/>
    <property type="molecule type" value="Genomic_DNA"/>
</dbReference>
<sequence length="370" mass="43484">MKKFDFIFDFGKPEPMKKGGVCWIRTYEAKDKSLITFITDLKENDGTSVINAIEVIIKKLILEREFKNHTFIEHREKDGTFSIQDDFSKVFIKNGIPVWETLETKKIEKLIGTTNFTDLTNDRSLMNKEVQKKITEITEPRKLAPLYLENDDFKERKLNIRKKMKSKKELIDLIEKKAKEQELLNFLKQDLSFFGEIYASLEDEFIVFSEFPIEEKDLKTEEVIEGHVDFVVFTGRSRMEVIFIEVKGANFNLYNQSGYKQQNANITKAQEQIHQRFKAAENQDFRNKCHKLREKAENGRNAECKYLVGAKGKLEVDPDKEIIIRSVIIGGRTRNDQEESLKRDSFEKASNYRIKLESWHSWIKKLKRGN</sequence>
<name>A0ABV4S820_9FUSO</name>
<evidence type="ECO:0000259" key="1">
    <source>
        <dbReference type="Pfam" id="PF14082"/>
    </source>
</evidence>
<dbReference type="Proteomes" id="UP001571581">
    <property type="component" value="Unassembled WGS sequence"/>
</dbReference>
<reference evidence="2 3" key="1">
    <citation type="submission" date="2024-07" db="EMBL/GenBank/DDBJ databases">
        <authorList>
            <person name="Li X.-J."/>
            <person name="Wang X."/>
        </authorList>
    </citation>
    <scope>NUCLEOTIDE SEQUENCE [LARGE SCALE GENOMIC DNA]</scope>
    <source>
        <strain evidence="2 3">DSM 23441</strain>
    </source>
</reference>
<feature type="domain" description="Shedu protein SduA C-terminal" evidence="1">
    <location>
        <begin position="178"/>
        <end position="359"/>
    </location>
</feature>
<accession>A0ABV4S820</accession>